<dbReference type="Gene3D" id="3.90.79.10">
    <property type="entry name" value="Nucleoside Triphosphate Pyrophosphohydrolase"/>
    <property type="match status" value="1"/>
</dbReference>
<dbReference type="Proteomes" id="UP001576776">
    <property type="component" value="Unassembled WGS sequence"/>
</dbReference>
<dbReference type="PROSITE" id="PS51462">
    <property type="entry name" value="NUDIX"/>
    <property type="match status" value="1"/>
</dbReference>
<dbReference type="PRINTS" id="PR00502">
    <property type="entry name" value="NUDIXFAMILY"/>
</dbReference>
<dbReference type="InterPro" id="IPR020084">
    <property type="entry name" value="NUDIX_hydrolase_CS"/>
</dbReference>
<dbReference type="SUPFAM" id="SSF55811">
    <property type="entry name" value="Nudix"/>
    <property type="match status" value="1"/>
</dbReference>
<comment type="similarity">
    <text evidence="3">Belongs to the Nudix hydrolase family.</text>
</comment>
<dbReference type="PANTHER" id="PTHR43046">
    <property type="entry name" value="GDP-MANNOSE MANNOSYL HYDROLASE"/>
    <property type="match status" value="1"/>
</dbReference>
<sequence length="158" mass="17397">MNLIVEKMYAKKTADANTRIRVGVGVIIQDPRGYILLEKRSDCGWWGLPGGRIEPGESIDQAAIREVKEETGLNVEITQLLGVYSQPENRIVTFLDNGDVVHLVDILVKAKILGGEISCSSESEALQFFDPVALPLEVVPPARQPLQDFIAKESGIIR</sequence>
<evidence type="ECO:0000313" key="6">
    <source>
        <dbReference type="Proteomes" id="UP001576776"/>
    </source>
</evidence>
<evidence type="ECO:0000256" key="1">
    <source>
        <dbReference type="ARBA" id="ARBA00001946"/>
    </source>
</evidence>
<evidence type="ECO:0000256" key="2">
    <source>
        <dbReference type="ARBA" id="ARBA00022801"/>
    </source>
</evidence>
<reference evidence="5 6" key="1">
    <citation type="submission" date="2024-09" db="EMBL/GenBank/DDBJ databases">
        <title>Floridaenema gen nov. (Aerosakkonemataceae, Aerosakkonematales ord. nov., Cyanobacteria) from benthic tropical and subtropical fresh waters, with the description of four new species.</title>
        <authorList>
            <person name="Moretto J.A."/>
            <person name="Berthold D.E."/>
            <person name="Lefler F.W."/>
            <person name="Huang I.-S."/>
            <person name="Laughinghouse H. IV."/>
        </authorList>
    </citation>
    <scope>NUCLEOTIDE SEQUENCE [LARGE SCALE GENOMIC DNA]</scope>
    <source>
        <strain evidence="5 6">BLCC-F154</strain>
    </source>
</reference>
<keyword evidence="2 3" id="KW-0378">Hydrolase</keyword>
<evidence type="ECO:0000259" key="4">
    <source>
        <dbReference type="PROSITE" id="PS51462"/>
    </source>
</evidence>
<evidence type="ECO:0000313" key="5">
    <source>
        <dbReference type="EMBL" id="MFB2936491.1"/>
    </source>
</evidence>
<dbReference type="EMBL" id="JBHFNS010000058">
    <property type="protein sequence ID" value="MFB2936491.1"/>
    <property type="molecule type" value="Genomic_DNA"/>
</dbReference>
<protein>
    <submittedName>
        <fullName evidence="5">NUDIX domain-containing protein</fullName>
    </submittedName>
</protein>
<accession>A0ABV4YCD9</accession>
<dbReference type="PANTHER" id="PTHR43046:SF2">
    <property type="entry name" value="8-OXO-DGTP DIPHOSPHATASE-RELATED"/>
    <property type="match status" value="1"/>
</dbReference>
<proteinExistence type="inferred from homology"/>
<keyword evidence="6" id="KW-1185">Reference proteome</keyword>
<dbReference type="Pfam" id="PF00293">
    <property type="entry name" value="NUDIX"/>
    <property type="match status" value="1"/>
</dbReference>
<dbReference type="RefSeq" id="WP_413257986.1">
    <property type="nucleotide sequence ID" value="NZ_JBHFNS010000058.1"/>
</dbReference>
<name>A0ABV4YCD9_9CYAN</name>
<dbReference type="InterPro" id="IPR015797">
    <property type="entry name" value="NUDIX_hydrolase-like_dom_sf"/>
</dbReference>
<dbReference type="InterPro" id="IPR020476">
    <property type="entry name" value="Nudix_hydrolase"/>
</dbReference>
<dbReference type="PROSITE" id="PS00893">
    <property type="entry name" value="NUDIX_BOX"/>
    <property type="match status" value="1"/>
</dbReference>
<evidence type="ECO:0000256" key="3">
    <source>
        <dbReference type="RuleBase" id="RU003476"/>
    </source>
</evidence>
<gene>
    <name evidence="5" type="ORF">ACE1B6_14670</name>
</gene>
<dbReference type="InterPro" id="IPR000086">
    <property type="entry name" value="NUDIX_hydrolase_dom"/>
</dbReference>
<organism evidence="5 6">
    <name type="scientific">Floridaenema fluviatile BLCC-F154</name>
    <dbReference type="NCBI Taxonomy" id="3153640"/>
    <lineage>
        <taxon>Bacteria</taxon>
        <taxon>Bacillati</taxon>
        <taxon>Cyanobacteriota</taxon>
        <taxon>Cyanophyceae</taxon>
        <taxon>Oscillatoriophycideae</taxon>
        <taxon>Aerosakkonematales</taxon>
        <taxon>Aerosakkonemataceae</taxon>
        <taxon>Floridanema</taxon>
        <taxon>Floridanema fluviatile</taxon>
    </lineage>
</organism>
<comment type="caution">
    <text evidence="5">The sequence shown here is derived from an EMBL/GenBank/DDBJ whole genome shotgun (WGS) entry which is preliminary data.</text>
</comment>
<feature type="domain" description="Nudix hydrolase" evidence="4">
    <location>
        <begin position="19"/>
        <end position="151"/>
    </location>
</feature>
<comment type="cofactor">
    <cofactor evidence="1">
        <name>Mg(2+)</name>
        <dbReference type="ChEBI" id="CHEBI:18420"/>
    </cofactor>
</comment>